<reference evidence="1" key="1">
    <citation type="submission" date="2020-09" db="EMBL/GenBank/DDBJ databases">
        <title>A novel bacterium of genus Bacillus, isolated from South China Sea.</title>
        <authorList>
            <person name="Huang H."/>
            <person name="Mo K."/>
            <person name="Hu Y."/>
        </authorList>
    </citation>
    <scope>NUCLEOTIDE SEQUENCE</scope>
    <source>
        <strain evidence="1">IB182487</strain>
    </source>
</reference>
<dbReference type="InterPro" id="IPR027417">
    <property type="entry name" value="P-loop_NTPase"/>
</dbReference>
<dbReference type="EMBL" id="JACXAI010000022">
    <property type="protein sequence ID" value="MBD1381825.1"/>
    <property type="molecule type" value="Genomic_DNA"/>
</dbReference>
<keyword evidence="2" id="KW-1185">Reference proteome</keyword>
<organism evidence="1 2">
    <name type="scientific">Metabacillus arenae</name>
    <dbReference type="NCBI Taxonomy" id="2771434"/>
    <lineage>
        <taxon>Bacteria</taxon>
        <taxon>Bacillati</taxon>
        <taxon>Bacillota</taxon>
        <taxon>Bacilli</taxon>
        <taxon>Bacillales</taxon>
        <taxon>Bacillaceae</taxon>
        <taxon>Metabacillus</taxon>
    </lineage>
</organism>
<name>A0A926NJB7_9BACI</name>
<protein>
    <submittedName>
        <fullName evidence="1">Sulfotransferase</fullName>
    </submittedName>
</protein>
<dbReference type="Proteomes" id="UP000626844">
    <property type="component" value="Unassembled WGS sequence"/>
</dbReference>
<accession>A0A926NJB7</accession>
<evidence type="ECO:0000313" key="1">
    <source>
        <dbReference type="EMBL" id="MBD1381825.1"/>
    </source>
</evidence>
<gene>
    <name evidence="1" type="ORF">IC621_16460</name>
</gene>
<comment type="caution">
    <text evidence="1">The sequence shown here is derived from an EMBL/GenBank/DDBJ whole genome shotgun (WGS) entry which is preliminary data.</text>
</comment>
<dbReference type="AlphaFoldDB" id="A0A926NJB7"/>
<dbReference type="RefSeq" id="WP_191159494.1">
    <property type="nucleotide sequence ID" value="NZ_JACXAI010000022.1"/>
</dbReference>
<dbReference type="Gene3D" id="3.40.50.300">
    <property type="entry name" value="P-loop containing nucleotide triphosphate hydrolases"/>
    <property type="match status" value="1"/>
</dbReference>
<evidence type="ECO:0000313" key="2">
    <source>
        <dbReference type="Proteomes" id="UP000626844"/>
    </source>
</evidence>
<sequence length="250" mass="28900">MDLVISSATHRSGSTLLQRLFNARKETLIWGENGGCLTDFCKILDNTRRHAGFKHRKAYFNNGEDANQWIACMTPPKHEVDAVMIQTVRNFHEELYMKNYNNKHDLIGYKEVRYGKKELELLRKCYPNCTIILLVRNPIDVWKSLPNMKGLIKTYGSLKGFTRVWNVRVNSYLELCGSDPNMHFVKYEDIVTQKTGTINFIKQVGHLEDKDINPVLSKKINSTSKPLPEDKIKFIMKQCGPTMKKIGYLP</sequence>
<dbReference type="Pfam" id="PF13469">
    <property type="entry name" value="Sulfotransfer_3"/>
    <property type="match status" value="1"/>
</dbReference>
<dbReference type="SUPFAM" id="SSF52540">
    <property type="entry name" value="P-loop containing nucleoside triphosphate hydrolases"/>
    <property type="match status" value="1"/>
</dbReference>
<proteinExistence type="predicted"/>